<evidence type="ECO:0000313" key="2">
    <source>
        <dbReference type="WBParaSite" id="SMUV_0001056001-mRNA-1"/>
    </source>
</evidence>
<organism evidence="1 2">
    <name type="scientific">Syphacia muris</name>
    <dbReference type="NCBI Taxonomy" id="451379"/>
    <lineage>
        <taxon>Eukaryota</taxon>
        <taxon>Metazoa</taxon>
        <taxon>Ecdysozoa</taxon>
        <taxon>Nematoda</taxon>
        <taxon>Chromadorea</taxon>
        <taxon>Rhabditida</taxon>
        <taxon>Spirurina</taxon>
        <taxon>Oxyuridomorpha</taxon>
        <taxon>Oxyuroidea</taxon>
        <taxon>Oxyuridae</taxon>
        <taxon>Syphacia</taxon>
    </lineage>
</organism>
<keyword evidence="1" id="KW-1185">Reference proteome</keyword>
<dbReference type="AlphaFoldDB" id="A0A0N5AZX7"/>
<name>A0A0N5AZX7_9BILA</name>
<evidence type="ECO:0000313" key="1">
    <source>
        <dbReference type="Proteomes" id="UP000046393"/>
    </source>
</evidence>
<dbReference type="Proteomes" id="UP000046393">
    <property type="component" value="Unplaced"/>
</dbReference>
<reference evidence="2" key="1">
    <citation type="submission" date="2017-02" db="UniProtKB">
        <authorList>
            <consortium name="WormBaseParasite"/>
        </authorList>
    </citation>
    <scope>IDENTIFICATION</scope>
</reference>
<protein>
    <submittedName>
        <fullName evidence="2">Uncharacterized protein</fullName>
    </submittedName>
</protein>
<sequence>MDLLRFSTFDDCNVTTGLFGEAVVTGCVEVTGAFEGVRVNIFFGAEAGSDFVANFLAVLVGAFVGDVFDCKVFPPGRRVFDKNGFDAMFRLSVKN</sequence>
<dbReference type="WBParaSite" id="SMUV_0001056001-mRNA-1">
    <property type="protein sequence ID" value="SMUV_0001056001-mRNA-1"/>
    <property type="gene ID" value="SMUV_0001056001"/>
</dbReference>
<proteinExistence type="predicted"/>
<accession>A0A0N5AZX7</accession>